<organism evidence="2">
    <name type="scientific">marine metagenome</name>
    <dbReference type="NCBI Taxonomy" id="408172"/>
    <lineage>
        <taxon>unclassified sequences</taxon>
        <taxon>metagenomes</taxon>
        <taxon>ecological metagenomes</taxon>
    </lineage>
</organism>
<dbReference type="EMBL" id="UINC01169354">
    <property type="protein sequence ID" value="SVD72847.1"/>
    <property type="molecule type" value="Genomic_DNA"/>
</dbReference>
<evidence type="ECO:0000313" key="2">
    <source>
        <dbReference type="EMBL" id="SVD72847.1"/>
    </source>
</evidence>
<name>A0A382XNV5_9ZZZZ</name>
<feature type="region of interest" description="Disordered" evidence="1">
    <location>
        <begin position="23"/>
        <end position="46"/>
    </location>
</feature>
<gene>
    <name evidence="2" type="ORF">METZ01_LOCUS425701</name>
</gene>
<reference evidence="2" key="1">
    <citation type="submission" date="2018-05" db="EMBL/GenBank/DDBJ databases">
        <authorList>
            <person name="Lanie J.A."/>
            <person name="Ng W.-L."/>
            <person name="Kazmierczak K.M."/>
            <person name="Andrzejewski T.M."/>
            <person name="Davidsen T.M."/>
            <person name="Wayne K.J."/>
            <person name="Tettelin H."/>
            <person name="Glass J.I."/>
            <person name="Rusch D."/>
            <person name="Podicherti R."/>
            <person name="Tsui H.-C.T."/>
            <person name="Winkler M.E."/>
        </authorList>
    </citation>
    <scope>NUCLEOTIDE SEQUENCE</scope>
</reference>
<feature type="compositionally biased region" description="Basic and acidic residues" evidence="1">
    <location>
        <begin position="37"/>
        <end position="46"/>
    </location>
</feature>
<dbReference type="AlphaFoldDB" id="A0A382XNV5"/>
<sequence>MALSEGQKVTLNFDFRGRMSTFQAENTSKNGPFKAENNAHRAPEQL</sequence>
<accession>A0A382XNV5</accession>
<evidence type="ECO:0000256" key="1">
    <source>
        <dbReference type="SAM" id="MobiDB-lite"/>
    </source>
</evidence>
<protein>
    <submittedName>
        <fullName evidence="2">Uncharacterized protein</fullName>
    </submittedName>
</protein>
<proteinExistence type="predicted"/>